<reference evidence="1 2" key="1">
    <citation type="journal article" date="2015" name="Genome Announc.">
        <title>Expanding the biotechnology potential of lactobacilli through comparative genomics of 213 strains and associated genera.</title>
        <authorList>
            <person name="Sun Z."/>
            <person name="Harris H.M."/>
            <person name="McCann A."/>
            <person name="Guo C."/>
            <person name="Argimon S."/>
            <person name="Zhang W."/>
            <person name="Yang X."/>
            <person name="Jeffery I.B."/>
            <person name="Cooney J.C."/>
            <person name="Kagawa T.F."/>
            <person name="Liu W."/>
            <person name="Song Y."/>
            <person name="Salvetti E."/>
            <person name="Wrobel A."/>
            <person name="Rasinkangas P."/>
            <person name="Parkhill J."/>
            <person name="Rea M.C."/>
            <person name="O'Sullivan O."/>
            <person name="Ritari J."/>
            <person name="Douillard F.P."/>
            <person name="Paul Ross R."/>
            <person name="Yang R."/>
            <person name="Briner A.E."/>
            <person name="Felis G.E."/>
            <person name="de Vos W.M."/>
            <person name="Barrangou R."/>
            <person name="Klaenhammer T.R."/>
            <person name="Caufield P.W."/>
            <person name="Cui Y."/>
            <person name="Zhang H."/>
            <person name="O'Toole P.W."/>
        </authorList>
    </citation>
    <scope>NUCLEOTIDE SEQUENCE [LARGE SCALE GENOMIC DNA]</scope>
    <source>
        <strain evidence="1 2">DSM 20593</strain>
    </source>
</reference>
<evidence type="ECO:0008006" key="3">
    <source>
        <dbReference type="Google" id="ProtNLM"/>
    </source>
</evidence>
<name>A0A0R2JLJ2_9LACO</name>
<dbReference type="SUPFAM" id="SSF56784">
    <property type="entry name" value="HAD-like"/>
    <property type="match status" value="1"/>
</dbReference>
<dbReference type="InterPro" id="IPR023214">
    <property type="entry name" value="HAD_sf"/>
</dbReference>
<dbReference type="Gene3D" id="3.40.50.1000">
    <property type="entry name" value="HAD superfamily/HAD-like"/>
    <property type="match status" value="1"/>
</dbReference>
<dbReference type="SFLD" id="SFLDS00003">
    <property type="entry name" value="Haloacid_Dehalogenase"/>
    <property type="match status" value="1"/>
</dbReference>
<dbReference type="PROSITE" id="PS01228">
    <property type="entry name" value="COF_1"/>
    <property type="match status" value="1"/>
</dbReference>
<organism evidence="1 2">
    <name type="scientific">Weissella kandleri</name>
    <dbReference type="NCBI Taxonomy" id="1616"/>
    <lineage>
        <taxon>Bacteria</taxon>
        <taxon>Bacillati</taxon>
        <taxon>Bacillota</taxon>
        <taxon>Bacilli</taxon>
        <taxon>Lactobacillales</taxon>
        <taxon>Lactobacillaceae</taxon>
        <taxon>Weissella</taxon>
    </lineage>
</organism>
<dbReference type="STRING" id="1616.IV73_GL001173"/>
<dbReference type="SFLD" id="SFLDG01140">
    <property type="entry name" value="C2.B:_Phosphomannomutase_and_P"/>
    <property type="match status" value="1"/>
</dbReference>
<dbReference type="Proteomes" id="UP000051655">
    <property type="component" value="Unassembled WGS sequence"/>
</dbReference>
<evidence type="ECO:0000313" key="1">
    <source>
        <dbReference type="EMBL" id="KRN74765.1"/>
    </source>
</evidence>
<dbReference type="Pfam" id="PF08282">
    <property type="entry name" value="Hydrolase_3"/>
    <property type="match status" value="1"/>
</dbReference>
<dbReference type="AlphaFoldDB" id="A0A0R2JLJ2"/>
<dbReference type="EMBL" id="JQBP01000006">
    <property type="protein sequence ID" value="KRN74765.1"/>
    <property type="molecule type" value="Genomic_DNA"/>
</dbReference>
<dbReference type="PATRIC" id="fig|1616.3.peg.1206"/>
<dbReference type="GO" id="GO:0000287">
    <property type="term" value="F:magnesium ion binding"/>
    <property type="evidence" value="ECO:0007669"/>
    <property type="project" value="TreeGrafter"/>
</dbReference>
<dbReference type="InterPro" id="IPR006379">
    <property type="entry name" value="HAD-SF_hydro_IIB"/>
</dbReference>
<keyword evidence="2" id="KW-1185">Reference proteome</keyword>
<dbReference type="GO" id="GO:0016791">
    <property type="term" value="F:phosphatase activity"/>
    <property type="evidence" value="ECO:0007669"/>
    <property type="project" value="TreeGrafter"/>
</dbReference>
<gene>
    <name evidence="1" type="ORF">IV73_GL001173</name>
</gene>
<dbReference type="GO" id="GO:0005829">
    <property type="term" value="C:cytosol"/>
    <property type="evidence" value="ECO:0007669"/>
    <property type="project" value="TreeGrafter"/>
</dbReference>
<dbReference type="PANTHER" id="PTHR10000">
    <property type="entry name" value="PHOSPHOSERINE PHOSPHATASE"/>
    <property type="match status" value="1"/>
</dbReference>
<dbReference type="RefSeq" id="WP_057756154.1">
    <property type="nucleotide sequence ID" value="NZ_JQBP01000006.1"/>
</dbReference>
<proteinExistence type="predicted"/>
<accession>A0A0R2JLJ2</accession>
<comment type="caution">
    <text evidence="1">The sequence shown here is derived from an EMBL/GenBank/DDBJ whole genome shotgun (WGS) entry which is preliminary data.</text>
</comment>
<protein>
    <recommendedName>
        <fullName evidence="3">HAD superfamily hydrolase</fullName>
    </recommendedName>
</protein>
<dbReference type="NCBIfam" id="TIGR01484">
    <property type="entry name" value="HAD-SF-IIB"/>
    <property type="match status" value="1"/>
</dbReference>
<sequence>MAVKLVATDLDGTLLNNGKKFDYQRFTALLDQMDARDMKLVVATGNHLDQIKQYFAPVNPARLLYISSNGAMVSDNEDILYERPVSKAQIKKVVAWNASTRAEMENLIILSGAKAAYVSNHATPEIIQAVRQFYPRVEQIDKLVEVDDDILVMELIWPENANVKEYVKELRQTFGEELHTTGSGFGSVSILAAHTDKSTGLKALSDIYGIQPDEMAAFGDNSNDLEMLRYVGHPYVMPNAEAFMHERIPSTAVADNEHDGVIATIEQLIEQEDQKR</sequence>
<dbReference type="PANTHER" id="PTHR10000:SF53">
    <property type="entry name" value="5-AMINO-6-(5-PHOSPHO-D-RIBITYLAMINO)URACIL PHOSPHATASE YBJI-RELATED"/>
    <property type="match status" value="1"/>
</dbReference>
<dbReference type="OrthoDB" id="9814970at2"/>
<dbReference type="PROSITE" id="PS01229">
    <property type="entry name" value="COF_2"/>
    <property type="match status" value="1"/>
</dbReference>
<dbReference type="InterPro" id="IPR036412">
    <property type="entry name" value="HAD-like_sf"/>
</dbReference>
<dbReference type="Gene3D" id="3.30.1240.10">
    <property type="match status" value="1"/>
</dbReference>
<evidence type="ECO:0000313" key="2">
    <source>
        <dbReference type="Proteomes" id="UP000051655"/>
    </source>
</evidence>